<protein>
    <submittedName>
        <fullName evidence="1">Uncharacterized protein</fullName>
    </submittedName>
</protein>
<accession>A0A3N5AWK6</accession>
<dbReference type="AlphaFoldDB" id="A0A3N5AWK6"/>
<dbReference type="RefSeq" id="WP_123926634.1">
    <property type="nucleotide sequence ID" value="NZ_RKRE01000001.1"/>
</dbReference>
<proteinExistence type="predicted"/>
<reference evidence="1 2" key="1">
    <citation type="submission" date="2018-11" db="EMBL/GenBank/DDBJ databases">
        <title>Genomic Encyclopedia of Type Strains, Phase IV (KMG-IV): sequencing the most valuable type-strain genomes for metagenomic binning, comparative biology and taxonomic classification.</title>
        <authorList>
            <person name="Goeker M."/>
        </authorList>
    </citation>
    <scope>NUCLEOTIDE SEQUENCE [LARGE SCALE GENOMIC DNA]</scope>
    <source>
        <strain evidence="1 2">DSM 102936</strain>
    </source>
</reference>
<dbReference type="EMBL" id="RKRE01000001">
    <property type="protein sequence ID" value="RPF49354.1"/>
    <property type="molecule type" value="Genomic_DNA"/>
</dbReference>
<comment type="caution">
    <text evidence="1">The sequence shown here is derived from an EMBL/GenBank/DDBJ whole genome shotgun (WGS) entry which is preliminary data.</text>
</comment>
<keyword evidence="2" id="KW-1185">Reference proteome</keyword>
<evidence type="ECO:0000313" key="2">
    <source>
        <dbReference type="Proteomes" id="UP000282654"/>
    </source>
</evidence>
<organism evidence="1 2">
    <name type="scientific">Thermodesulfitimonas autotrophica</name>
    <dbReference type="NCBI Taxonomy" id="1894989"/>
    <lineage>
        <taxon>Bacteria</taxon>
        <taxon>Bacillati</taxon>
        <taxon>Bacillota</taxon>
        <taxon>Clostridia</taxon>
        <taxon>Thermoanaerobacterales</taxon>
        <taxon>Thermoanaerobacteraceae</taxon>
        <taxon>Thermodesulfitimonas</taxon>
    </lineage>
</organism>
<dbReference type="Proteomes" id="UP000282654">
    <property type="component" value="Unassembled WGS sequence"/>
</dbReference>
<sequence>MVVFWVTHGRRLVRKTLTGFVLLLLLFFVTGRPIQTLIPKKAAGDSLHTGASGLPVQAGQRVEEAIVQSGSFFDRLVELLKRYYRGELQ</sequence>
<evidence type="ECO:0000313" key="1">
    <source>
        <dbReference type="EMBL" id="RPF49354.1"/>
    </source>
</evidence>
<name>A0A3N5AWK6_9THEO</name>
<gene>
    <name evidence="1" type="ORF">EDD75_0162</name>
</gene>